<dbReference type="Proteomes" id="UP000004459">
    <property type="component" value="Unassembled WGS sequence"/>
</dbReference>
<dbReference type="HOGENOM" id="CLU_3270414_0_0_9"/>
<gene>
    <name evidence="2" type="ORF">HMPREF0372_00961</name>
</gene>
<feature type="compositionally biased region" description="Basic and acidic residues" evidence="1">
    <location>
        <begin position="1"/>
        <end position="12"/>
    </location>
</feature>
<evidence type="ECO:0000313" key="2">
    <source>
        <dbReference type="EMBL" id="EHM53549.1"/>
    </source>
</evidence>
<accession>G9YN89</accession>
<dbReference type="EMBL" id="AGCK01000064">
    <property type="protein sequence ID" value="EHM53549.1"/>
    <property type="molecule type" value="Genomic_DNA"/>
</dbReference>
<evidence type="ECO:0000313" key="3">
    <source>
        <dbReference type="Proteomes" id="UP000004459"/>
    </source>
</evidence>
<organism evidence="2 3">
    <name type="scientific">Flavonifractor plautii ATCC 29863</name>
    <dbReference type="NCBI Taxonomy" id="411475"/>
    <lineage>
        <taxon>Bacteria</taxon>
        <taxon>Bacillati</taxon>
        <taxon>Bacillota</taxon>
        <taxon>Clostridia</taxon>
        <taxon>Eubacteriales</taxon>
        <taxon>Oscillospiraceae</taxon>
        <taxon>Flavonifractor</taxon>
    </lineage>
</organism>
<feature type="region of interest" description="Disordered" evidence="1">
    <location>
        <begin position="1"/>
        <end position="41"/>
    </location>
</feature>
<reference evidence="2 3" key="1">
    <citation type="submission" date="2011-08" db="EMBL/GenBank/DDBJ databases">
        <authorList>
            <person name="Weinstock G."/>
            <person name="Sodergren E."/>
            <person name="Clifton S."/>
            <person name="Fulton L."/>
            <person name="Fulton B."/>
            <person name="Courtney L."/>
            <person name="Fronick C."/>
            <person name="Harrison M."/>
            <person name="Strong C."/>
            <person name="Farmer C."/>
            <person name="Delahaunty K."/>
            <person name="Markovic C."/>
            <person name="Hall O."/>
            <person name="Minx P."/>
            <person name="Tomlinson C."/>
            <person name="Mitreva M."/>
            <person name="Hou S."/>
            <person name="Chen J."/>
            <person name="Wollam A."/>
            <person name="Pepin K.H."/>
            <person name="Johnson M."/>
            <person name="Bhonagiri V."/>
            <person name="Zhang X."/>
            <person name="Suruliraj S."/>
            <person name="Warren W."/>
            <person name="Chinwalla A."/>
            <person name="Mardis E.R."/>
            <person name="Wilson R.K."/>
        </authorList>
    </citation>
    <scope>NUCLEOTIDE SEQUENCE [LARGE SCALE GENOMIC DNA]</scope>
    <source>
        <strain evidence="2 3">ATCC 29863</strain>
    </source>
</reference>
<feature type="compositionally biased region" description="Basic and acidic residues" evidence="1">
    <location>
        <begin position="25"/>
        <end position="41"/>
    </location>
</feature>
<name>G9YN89_FLAPL</name>
<dbReference type="AlphaFoldDB" id="G9YN89"/>
<protein>
    <submittedName>
        <fullName evidence="2">Uncharacterized protein</fullName>
    </submittedName>
</protein>
<evidence type="ECO:0000256" key="1">
    <source>
        <dbReference type="SAM" id="MobiDB-lite"/>
    </source>
</evidence>
<proteinExistence type="predicted"/>
<sequence length="41" mass="4849">MNHRGQDRKDVLGEAGWAVPRRCRRNDNESEHAKESESKWL</sequence>
<comment type="caution">
    <text evidence="2">The sequence shown here is derived from an EMBL/GenBank/DDBJ whole genome shotgun (WGS) entry which is preliminary data.</text>
</comment>